<dbReference type="eggNOG" id="KOG1430">
    <property type="taxonomic scope" value="Eukaryota"/>
</dbReference>
<dbReference type="InterPro" id="IPR036291">
    <property type="entry name" value="NAD(P)-bd_dom_sf"/>
</dbReference>
<dbReference type="GO" id="GO:0016853">
    <property type="term" value="F:isomerase activity"/>
    <property type="evidence" value="ECO:0007669"/>
    <property type="project" value="UniProtKB-KW"/>
</dbReference>
<dbReference type="GO" id="GO:0005789">
    <property type="term" value="C:endoplasmic reticulum membrane"/>
    <property type="evidence" value="ECO:0007669"/>
    <property type="project" value="EnsemblFungi"/>
</dbReference>
<proteinExistence type="inferred from homology"/>
<dbReference type="EMBL" id="KE503207">
    <property type="protein sequence ID" value="EPX73128.1"/>
    <property type="molecule type" value="Genomic_DNA"/>
</dbReference>
<dbReference type="Pfam" id="PF01073">
    <property type="entry name" value="3Beta_HSD"/>
    <property type="match status" value="1"/>
</dbReference>
<dbReference type="Proteomes" id="UP000016088">
    <property type="component" value="Unassembled WGS sequence"/>
</dbReference>
<gene>
    <name evidence="4" type="ORF">SOCG_00884</name>
</gene>
<dbReference type="VEuPathDB" id="FungiDB:SOCG_00884"/>
<dbReference type="HOGENOM" id="CLU_007383_6_8_1"/>
<dbReference type="GO" id="GO:0102175">
    <property type="term" value="F:3-beta-hydroxysteroid dehydrogenase (NAD+)/C4-decarboxylase activity"/>
    <property type="evidence" value="ECO:0007669"/>
    <property type="project" value="EnsemblFungi"/>
</dbReference>
<dbReference type="GeneID" id="25029868"/>
<evidence type="ECO:0000256" key="2">
    <source>
        <dbReference type="ARBA" id="ARBA00023002"/>
    </source>
</evidence>
<evidence type="ECO:0000256" key="1">
    <source>
        <dbReference type="ARBA" id="ARBA00009219"/>
    </source>
</evidence>
<dbReference type="PANTHER" id="PTHR43245:SF51">
    <property type="entry name" value="SHORT CHAIN DEHYDROGENASE_REDUCTASE FAMILY 42E, MEMBER 2"/>
    <property type="match status" value="1"/>
</dbReference>
<dbReference type="SUPFAM" id="SSF51735">
    <property type="entry name" value="NAD(P)-binding Rossmann-fold domains"/>
    <property type="match status" value="1"/>
</dbReference>
<dbReference type="PANTHER" id="PTHR43245">
    <property type="entry name" value="BIFUNCTIONAL POLYMYXIN RESISTANCE PROTEIN ARNA"/>
    <property type="match status" value="1"/>
</dbReference>
<organism evidence="4 5">
    <name type="scientific">Schizosaccharomyces octosporus (strain yFS286)</name>
    <name type="common">Fission yeast</name>
    <name type="synonym">Octosporomyces octosporus</name>
    <dbReference type="NCBI Taxonomy" id="483514"/>
    <lineage>
        <taxon>Eukaryota</taxon>
        <taxon>Fungi</taxon>
        <taxon>Dikarya</taxon>
        <taxon>Ascomycota</taxon>
        <taxon>Taphrinomycotina</taxon>
        <taxon>Schizosaccharomycetes</taxon>
        <taxon>Schizosaccharomycetales</taxon>
        <taxon>Schizosaccharomycetaceae</taxon>
        <taxon>Schizosaccharomyces</taxon>
    </lineage>
</organism>
<evidence type="ECO:0000259" key="3">
    <source>
        <dbReference type="Pfam" id="PF01073"/>
    </source>
</evidence>
<dbReference type="OMA" id="STAHWFD"/>
<reference evidence="4 5" key="1">
    <citation type="journal article" date="2011" name="Science">
        <title>Comparative functional genomics of the fission yeasts.</title>
        <authorList>
            <person name="Rhind N."/>
            <person name="Chen Z."/>
            <person name="Yassour M."/>
            <person name="Thompson D.A."/>
            <person name="Haas B.J."/>
            <person name="Habib N."/>
            <person name="Wapinski I."/>
            <person name="Roy S."/>
            <person name="Lin M.F."/>
            <person name="Heiman D.I."/>
            <person name="Young S.K."/>
            <person name="Furuya K."/>
            <person name="Guo Y."/>
            <person name="Pidoux A."/>
            <person name="Chen H.M."/>
            <person name="Robbertse B."/>
            <person name="Goldberg J.M."/>
            <person name="Aoki K."/>
            <person name="Bayne E.H."/>
            <person name="Berlin A.M."/>
            <person name="Desjardins C.A."/>
            <person name="Dobbs E."/>
            <person name="Dukaj L."/>
            <person name="Fan L."/>
            <person name="FitzGerald M.G."/>
            <person name="French C."/>
            <person name="Gujja S."/>
            <person name="Hansen K."/>
            <person name="Keifenheim D."/>
            <person name="Levin J.Z."/>
            <person name="Mosher R.A."/>
            <person name="Mueller C.A."/>
            <person name="Pfiffner J."/>
            <person name="Priest M."/>
            <person name="Russ C."/>
            <person name="Smialowska A."/>
            <person name="Swoboda P."/>
            <person name="Sykes S.M."/>
            <person name="Vaughn M."/>
            <person name="Vengrova S."/>
            <person name="Yoder R."/>
            <person name="Zeng Q."/>
            <person name="Allshire R."/>
            <person name="Baulcombe D."/>
            <person name="Birren B.W."/>
            <person name="Brown W."/>
            <person name="Ekwall K."/>
            <person name="Kellis M."/>
            <person name="Leatherwood J."/>
            <person name="Levin H."/>
            <person name="Margalit H."/>
            <person name="Martienssen R."/>
            <person name="Nieduszynski C.A."/>
            <person name="Spatafora J.W."/>
            <person name="Friedman N."/>
            <person name="Dalgaard J.Z."/>
            <person name="Baumann P."/>
            <person name="Niki H."/>
            <person name="Regev A."/>
            <person name="Nusbaum C."/>
        </authorList>
    </citation>
    <scope>NUCLEOTIDE SEQUENCE [LARGE SCALE GENOMIC DNA]</scope>
    <source>
        <strain evidence="5">yFS286</strain>
    </source>
</reference>
<evidence type="ECO:0000313" key="4">
    <source>
        <dbReference type="EMBL" id="EPX73128.1"/>
    </source>
</evidence>
<feature type="domain" description="3-beta hydroxysteroid dehydrogenase/isomerase" evidence="3">
    <location>
        <begin position="39"/>
        <end position="298"/>
    </location>
</feature>
<accession>S9Q0A0</accession>
<dbReference type="InterPro" id="IPR002225">
    <property type="entry name" value="3Beta_OHSteriod_DH/Estase"/>
</dbReference>
<comment type="similarity">
    <text evidence="1">Belongs to the 3-beta-HSD family.</text>
</comment>
<name>S9Q0A0_SCHOY</name>
<dbReference type="InterPro" id="IPR050177">
    <property type="entry name" value="Lipid_A_modif_metabolic_enz"/>
</dbReference>
<dbReference type="Gene3D" id="3.40.50.720">
    <property type="entry name" value="NAD(P)-binding Rossmann-like Domain"/>
    <property type="match status" value="1"/>
</dbReference>
<keyword evidence="2" id="KW-0560">Oxidoreductase</keyword>
<keyword evidence="5" id="KW-1185">Reference proteome</keyword>
<protein>
    <submittedName>
        <fullName evidence="4">3 beta-hydroxysteroid dehydrogenase/delta 5-4-isomerase</fullName>
    </submittedName>
</protein>
<dbReference type="GO" id="GO:0006696">
    <property type="term" value="P:ergosterol biosynthetic process"/>
    <property type="evidence" value="ECO:0007669"/>
    <property type="project" value="EnsemblFungi"/>
</dbReference>
<dbReference type="OrthoDB" id="10058185at2759"/>
<sequence length="369" mass="41686">MKNRLLYWEFSPTTGSGLSFHPLNFLLNQAFMHSVLVIGSGFLGGHIIRQLCKREEPRIAAFDLFDNEKLLQELGHRFTMYNGDLTKNEDLDRVFSSFQPQTVIHTASPVHNLARDIYFQINVSGTENIIRACKKHNVNALVYTSSAGVVFNGADLINVNEECPYPKVHMDAYNESKALAETIVLENNSPSLRTCSLRVAGLFGPGDRQLVPGMLSVLRNGQTKFQLGQNLNLFDFTYIENAAHAHLLAADNLLLHNSTAAGQVFFITNGQAIYFWDFIRAIWANAGHVPPYTIVFPRSLGIALATAAEWACYFLGKEPGFTRFRVQFSCANRYFDITKARELLNYRPIYDLEEGIKRTLQWMDTEKST</sequence>
<dbReference type="AlphaFoldDB" id="S9Q0A0"/>
<evidence type="ECO:0000313" key="5">
    <source>
        <dbReference type="Proteomes" id="UP000016088"/>
    </source>
</evidence>
<dbReference type="RefSeq" id="XP_013018758.1">
    <property type="nucleotide sequence ID" value="XM_013163304.1"/>
</dbReference>